<organism evidence="3 4">
    <name type="scientific">Leishmania orientalis</name>
    <dbReference type="NCBI Taxonomy" id="2249476"/>
    <lineage>
        <taxon>Eukaryota</taxon>
        <taxon>Discoba</taxon>
        <taxon>Euglenozoa</taxon>
        <taxon>Kinetoplastea</taxon>
        <taxon>Metakinetoplastina</taxon>
        <taxon>Trypanosomatida</taxon>
        <taxon>Trypanosomatidae</taxon>
        <taxon>Leishmaniinae</taxon>
        <taxon>Leishmania</taxon>
    </lineage>
</organism>
<dbReference type="SUPFAM" id="SSF53254">
    <property type="entry name" value="Phosphoglycerate mutase-like"/>
    <property type="match status" value="1"/>
</dbReference>
<keyword evidence="2" id="KW-1133">Transmembrane helix</keyword>
<keyword evidence="2" id="KW-0472">Membrane</keyword>
<feature type="transmembrane region" description="Helical" evidence="2">
    <location>
        <begin position="828"/>
        <end position="853"/>
    </location>
</feature>
<dbReference type="KEGG" id="loi:92357492"/>
<evidence type="ECO:0000313" key="4">
    <source>
        <dbReference type="Proteomes" id="UP000674143"/>
    </source>
</evidence>
<dbReference type="GeneID" id="92357492"/>
<reference evidence="4" key="1">
    <citation type="journal article" date="2021" name="Microbiol. Resour. Announc.">
        <title>LGAAP: Leishmaniinae Genome Assembly and Annotation Pipeline.</title>
        <authorList>
            <person name="Almutairi H."/>
            <person name="Urbaniak M.D."/>
            <person name="Bates M.D."/>
            <person name="Jariyapan N."/>
            <person name="Kwakye-Nuako G."/>
            <person name="Thomaz-Soccol V."/>
            <person name="Al-Salem W.S."/>
            <person name="Dillon R.J."/>
            <person name="Bates P.A."/>
            <person name="Gatherer D."/>
        </authorList>
    </citation>
    <scope>NUCLEOTIDE SEQUENCE [LARGE SCALE GENOMIC DNA]</scope>
</reference>
<feature type="compositionally biased region" description="Polar residues" evidence="1">
    <location>
        <begin position="428"/>
        <end position="440"/>
    </location>
</feature>
<evidence type="ECO:0000256" key="1">
    <source>
        <dbReference type="SAM" id="MobiDB-lite"/>
    </source>
</evidence>
<dbReference type="Proteomes" id="UP000674143">
    <property type="component" value="Unassembled WGS sequence"/>
</dbReference>
<evidence type="ECO:0000256" key="2">
    <source>
        <dbReference type="SAM" id="Phobius"/>
    </source>
</evidence>
<feature type="compositionally biased region" description="Low complexity" evidence="1">
    <location>
        <begin position="588"/>
        <end position="599"/>
    </location>
</feature>
<sequence length="903" mass="96519">MPKASLSALPYPSQRVVVLRHGERRDSAPDAPVESDPPLTEAGVAAIKTAAARLKRLLGEDEARRAALVVSPFLRTLQTAESLQHHGVGAAHAVVIDNTLCEVFGPSRIKTSRAPQLHTRSRSRAVGGLPVWGESIEAATERYVANFLRNGDVYGGFLSATTSRTDSSLSRRDESPTSSSPVVPEAVTNRNTGCPLSGNGSPIALERRKMRTSSTLSDAPPRDVILVTHGDAISAVVSHFYPTRIVYEANFLSFIIMRRCGVGNHVYHLETSAGVSWFVEGVDREPQDPILRSLEKRRLAEECCSGSGCDSGSKDEDDSFDADDDDEDGEADVPSSFAGARMRPRRADGFRDNSRANRCPRSYEQSRVEKLSPVHAANSYDPTTNSQATGGTAENDGLKGSFSHSAAGGHTPPPLPARRLHQRHHQPSNRPQNPPDSDSPTAHAAGAVPTPAPPQLRSEYPKAGEGCERIRLPTGTPAQSSSHSVATDINGRNSGECEEGAKADEVCSGPSEHRNWRSHSMRDDSAAKNWQSEAGKRFMPGEPGHDSSLGLMSGYGGLSEELSADSRVRSPVASVAEPASTVARIDGTRPSSRSATTTAAAKPVSLVSYGSGAADAAVRRFEGDRADDGLSVRGGASRTASSHLAFANAAATEALSDSTDSLDRQMDRQQSVLSAAFVSLGLRVAAALFIICYVLVQRHSTTALRFGVFALAWEVGFGVVLYYSCRSGGWRMRRLRRVVEQLHLDVLCAGAKVTTAGRQFVSIDDAGSLDRSRGTLSTPQRLHPLIRPCARMPEYVSAATWRGHSGGVDGDASMTNSLPQRTMPSVMFGVRLVAAIVAKLLIISALSFASAVLCGSRAPQAVTDVHRLYKPTVGFALLLTYGFVCLVRGLWDETKLDIALDSA</sequence>
<dbReference type="PANTHER" id="PTHR16469">
    <property type="entry name" value="UBIQUITIN-ASSOCIATED AND SH3 DOMAIN-CONTAINING BA-RELATED"/>
    <property type="match status" value="1"/>
</dbReference>
<protein>
    <submittedName>
        <fullName evidence="3">Uncharacterized protein</fullName>
    </submittedName>
</protein>
<feature type="compositionally biased region" description="Basic and acidic residues" evidence="1">
    <location>
        <begin position="459"/>
        <end position="471"/>
    </location>
</feature>
<reference evidence="4" key="2">
    <citation type="journal article" date="2021" name="Sci. Data">
        <title>Chromosome-scale genome sequencing, assembly and annotation of six genomes from subfamily Leishmaniinae.</title>
        <authorList>
            <person name="Almutairi H."/>
            <person name="Urbaniak M.D."/>
            <person name="Bates M.D."/>
            <person name="Jariyapan N."/>
            <person name="Kwakye-Nuako G."/>
            <person name="Thomaz Soccol V."/>
            <person name="Al-Salem W.S."/>
            <person name="Dillon R.J."/>
            <person name="Bates P.A."/>
            <person name="Gatherer D."/>
        </authorList>
    </citation>
    <scope>NUCLEOTIDE SEQUENCE [LARGE SCALE GENOMIC DNA]</scope>
</reference>
<name>A0A836G6K9_9TRYP</name>
<keyword evidence="4" id="KW-1185">Reference proteome</keyword>
<dbReference type="AlphaFoldDB" id="A0A836G6K9"/>
<dbReference type="InterPro" id="IPR051710">
    <property type="entry name" value="Phosphatase_SH3-domain"/>
</dbReference>
<comment type="caution">
    <text evidence="3">The sequence shown here is derived from an EMBL/GenBank/DDBJ whole genome shotgun (WGS) entry which is preliminary data.</text>
</comment>
<evidence type="ECO:0000313" key="3">
    <source>
        <dbReference type="EMBL" id="KAG5466359.1"/>
    </source>
</evidence>
<dbReference type="Gene3D" id="3.40.50.1240">
    <property type="entry name" value="Phosphoglycerate mutase-like"/>
    <property type="match status" value="1"/>
</dbReference>
<proteinExistence type="predicted"/>
<feature type="compositionally biased region" description="Polar residues" evidence="1">
    <location>
        <begin position="189"/>
        <end position="200"/>
    </location>
</feature>
<feature type="region of interest" description="Disordered" evidence="1">
    <location>
        <begin position="579"/>
        <end position="599"/>
    </location>
</feature>
<feature type="transmembrane region" description="Helical" evidence="2">
    <location>
        <begin position="702"/>
        <end position="725"/>
    </location>
</feature>
<feature type="compositionally biased region" description="Acidic residues" evidence="1">
    <location>
        <begin position="315"/>
        <end position="331"/>
    </location>
</feature>
<dbReference type="Pfam" id="PF00300">
    <property type="entry name" value="His_Phos_1"/>
    <property type="match status" value="1"/>
</dbReference>
<feature type="compositionally biased region" description="Low complexity" evidence="1">
    <location>
        <begin position="176"/>
        <end position="188"/>
    </location>
</feature>
<dbReference type="RefSeq" id="XP_067059249.1">
    <property type="nucleotide sequence ID" value="XM_067203558.1"/>
</dbReference>
<dbReference type="CDD" id="cd07067">
    <property type="entry name" value="HP_PGM_like"/>
    <property type="match status" value="1"/>
</dbReference>
<feature type="compositionally biased region" description="Polar residues" evidence="1">
    <location>
        <begin position="476"/>
        <end position="493"/>
    </location>
</feature>
<accession>A0A836G6K9</accession>
<feature type="compositionally biased region" description="Basic and acidic residues" evidence="1">
    <location>
        <begin position="499"/>
        <end position="526"/>
    </location>
</feature>
<feature type="compositionally biased region" description="Basic and acidic residues" evidence="1">
    <location>
        <begin position="345"/>
        <end position="355"/>
    </location>
</feature>
<dbReference type="EMBL" id="JAFHLR010000035">
    <property type="protein sequence ID" value="KAG5466359.1"/>
    <property type="molecule type" value="Genomic_DNA"/>
</dbReference>
<dbReference type="InterPro" id="IPR029033">
    <property type="entry name" value="His_PPase_superfam"/>
</dbReference>
<keyword evidence="2" id="KW-0812">Transmembrane</keyword>
<dbReference type="SMART" id="SM00855">
    <property type="entry name" value="PGAM"/>
    <property type="match status" value="1"/>
</dbReference>
<dbReference type="PANTHER" id="PTHR16469:SF27">
    <property type="entry name" value="UBIQUITIN-ASSOCIATED AND SH3 DOMAIN-CONTAINING BA-RELATED"/>
    <property type="match status" value="1"/>
</dbReference>
<feature type="transmembrane region" description="Helical" evidence="2">
    <location>
        <begin position="873"/>
        <end position="891"/>
    </location>
</feature>
<feature type="region of interest" description="Disordered" evidence="1">
    <location>
        <begin position="303"/>
        <end position="529"/>
    </location>
</feature>
<feature type="transmembrane region" description="Helical" evidence="2">
    <location>
        <begin position="672"/>
        <end position="696"/>
    </location>
</feature>
<gene>
    <name evidence="3" type="ORF">LSCM4_01509</name>
</gene>
<feature type="compositionally biased region" description="Polar residues" evidence="1">
    <location>
        <begin position="380"/>
        <end position="392"/>
    </location>
</feature>
<feature type="compositionally biased region" description="Basic residues" evidence="1">
    <location>
        <begin position="418"/>
        <end position="427"/>
    </location>
</feature>
<dbReference type="InterPro" id="IPR013078">
    <property type="entry name" value="His_Pase_superF_clade-1"/>
</dbReference>
<feature type="region of interest" description="Disordered" evidence="1">
    <location>
        <begin position="163"/>
        <end position="202"/>
    </location>
</feature>